<evidence type="ECO:0000313" key="3">
    <source>
        <dbReference type="EMBL" id="MFC7384944.1"/>
    </source>
</evidence>
<dbReference type="Pfam" id="PF14542">
    <property type="entry name" value="Acetyltransf_CG"/>
    <property type="match status" value="1"/>
</dbReference>
<dbReference type="PANTHER" id="PTHR31435">
    <property type="entry name" value="PROTEIN NATD1"/>
    <property type="match status" value="1"/>
</dbReference>
<evidence type="ECO:0000313" key="4">
    <source>
        <dbReference type="Proteomes" id="UP001596496"/>
    </source>
</evidence>
<dbReference type="GO" id="GO:0016746">
    <property type="term" value="F:acyltransferase activity"/>
    <property type="evidence" value="ECO:0007669"/>
    <property type="project" value="UniProtKB-KW"/>
</dbReference>
<dbReference type="Proteomes" id="UP001596496">
    <property type="component" value="Unassembled WGS sequence"/>
</dbReference>
<dbReference type="EMBL" id="JBHTCG010000015">
    <property type="protein sequence ID" value="MFC7384944.1"/>
    <property type="molecule type" value="Genomic_DNA"/>
</dbReference>
<keyword evidence="4" id="KW-1185">Reference proteome</keyword>
<dbReference type="PANTHER" id="PTHR31435:SF10">
    <property type="entry name" value="BSR4717 PROTEIN"/>
    <property type="match status" value="1"/>
</dbReference>
<feature type="domain" description="N-acetyltransferase" evidence="2">
    <location>
        <begin position="8"/>
        <end position="94"/>
    </location>
</feature>
<keyword evidence="3" id="KW-0808">Transferase</keyword>
<dbReference type="InterPro" id="IPR045057">
    <property type="entry name" value="Gcn5-rel_NAT"/>
</dbReference>
<reference evidence="4" key="1">
    <citation type="journal article" date="2019" name="Int. J. Syst. Evol. Microbiol.">
        <title>The Global Catalogue of Microorganisms (GCM) 10K type strain sequencing project: providing services to taxonomists for standard genome sequencing and annotation.</title>
        <authorList>
            <consortium name="The Broad Institute Genomics Platform"/>
            <consortium name="The Broad Institute Genome Sequencing Center for Infectious Disease"/>
            <person name="Wu L."/>
            <person name="Ma J."/>
        </authorList>
    </citation>
    <scope>NUCLEOTIDE SEQUENCE [LARGE SCALE GENOMIC DNA]</scope>
    <source>
        <strain evidence="4">CECT 7649</strain>
    </source>
</reference>
<gene>
    <name evidence="3" type="ORF">ACFQSB_22220</name>
</gene>
<protein>
    <submittedName>
        <fullName evidence="3">GNAT family N-acetyltransferase</fullName>
        <ecNumber evidence="3">2.3.1.-</ecNumber>
    </submittedName>
</protein>
<accession>A0ABW2P7U4</accession>
<dbReference type="InterPro" id="IPR031165">
    <property type="entry name" value="GNAT_YJDJ"/>
</dbReference>
<dbReference type="Gene3D" id="3.40.630.30">
    <property type="match status" value="1"/>
</dbReference>
<evidence type="ECO:0000259" key="2">
    <source>
        <dbReference type="PROSITE" id="PS51729"/>
    </source>
</evidence>
<feature type="domain" description="N-acetyltransferase" evidence="1">
    <location>
        <begin position="1"/>
        <end position="98"/>
    </location>
</feature>
<evidence type="ECO:0000259" key="1">
    <source>
        <dbReference type="PROSITE" id="PS51186"/>
    </source>
</evidence>
<name>A0ABW2P7U4_9ACTN</name>
<dbReference type="RefSeq" id="WP_380828801.1">
    <property type="nucleotide sequence ID" value="NZ_JBHTCG010000015.1"/>
</dbReference>
<comment type="caution">
    <text evidence="3">The sequence shown here is derived from an EMBL/GenBank/DDBJ whole genome shotgun (WGS) entry which is preliminary data.</text>
</comment>
<proteinExistence type="predicted"/>
<dbReference type="InterPro" id="IPR016181">
    <property type="entry name" value="Acyl_CoA_acyltransferase"/>
</dbReference>
<dbReference type="SUPFAM" id="SSF55729">
    <property type="entry name" value="Acyl-CoA N-acyltransferases (Nat)"/>
    <property type="match status" value="1"/>
</dbReference>
<keyword evidence="3" id="KW-0012">Acyltransferase</keyword>
<dbReference type="PROSITE" id="PS51186">
    <property type="entry name" value="GNAT"/>
    <property type="match status" value="1"/>
</dbReference>
<dbReference type="EC" id="2.3.1.-" evidence="3"/>
<dbReference type="PROSITE" id="PS51729">
    <property type="entry name" value="GNAT_YJDJ"/>
    <property type="match status" value="1"/>
</dbReference>
<dbReference type="InterPro" id="IPR000182">
    <property type="entry name" value="GNAT_dom"/>
</dbReference>
<sequence>MNETVEVTDNPDAGRYEVTVGGRLAGFAEYRHRGGRLVFTHTEIKDEFEGQGLGSRLVRGALDAARAAGAPVVPLCPFVARYIERHPEYADLVAKAASADPADPAQPVEPSH</sequence>
<organism evidence="3 4">
    <name type="scientific">Sphaerisporangium rhizosphaerae</name>
    <dbReference type="NCBI Taxonomy" id="2269375"/>
    <lineage>
        <taxon>Bacteria</taxon>
        <taxon>Bacillati</taxon>
        <taxon>Actinomycetota</taxon>
        <taxon>Actinomycetes</taxon>
        <taxon>Streptosporangiales</taxon>
        <taxon>Streptosporangiaceae</taxon>
        <taxon>Sphaerisporangium</taxon>
    </lineage>
</organism>